<reference evidence="2 3" key="1">
    <citation type="submission" date="2020-04" db="EMBL/GenBank/DDBJ databases">
        <title>Description of novel Gluconacetobacter.</title>
        <authorList>
            <person name="Sombolestani A."/>
        </authorList>
    </citation>
    <scope>NUCLEOTIDE SEQUENCE [LARGE SCALE GENOMIC DNA]</scope>
    <source>
        <strain evidence="2 3">LMG 22058</strain>
    </source>
</reference>
<dbReference type="InterPro" id="IPR052933">
    <property type="entry name" value="DNA_Protect_Modify"/>
</dbReference>
<sequence>IVVPGHCLAQMAREFLMLYPTAKILVADETNFVREKRQRFLARAATGTWDAIIITHDAFKFIPVESAFERQMIEAQIASYEELLDQVDGEDRLSRKRIERMKEGMEAKLEGLATRKDDLVHLGEIGIDQILVDEAQQFRKLSFATNQSDLKGIDPNGSQRALDLFVKTRYLAAQNPERPLILASGSPITNTLGELYTVQRFMDLEALQERYLHEFDPWAANFGETRTELELQPSGLYKPVTRFTEFVNVADLMAMYL</sequence>
<dbReference type="InterPro" id="IPR027417">
    <property type="entry name" value="P-loop_NTPase"/>
</dbReference>
<feature type="non-terminal residue" evidence="2">
    <location>
        <position position="257"/>
    </location>
</feature>
<feature type="non-terminal residue" evidence="2">
    <location>
        <position position="1"/>
    </location>
</feature>
<dbReference type="PANTHER" id="PTHR41313:SF1">
    <property type="entry name" value="DNA METHYLASE ADENINE-SPECIFIC DOMAIN-CONTAINING PROTEIN"/>
    <property type="match status" value="1"/>
</dbReference>
<dbReference type="EMBL" id="JABEQP010000071">
    <property type="protein sequence ID" value="MBB2199966.1"/>
    <property type="molecule type" value="Genomic_DNA"/>
</dbReference>
<organism evidence="2 3">
    <name type="scientific">Gluconacetobacter dulcium</name>
    <dbReference type="NCBI Taxonomy" id="2729096"/>
    <lineage>
        <taxon>Bacteria</taxon>
        <taxon>Pseudomonadati</taxon>
        <taxon>Pseudomonadota</taxon>
        <taxon>Alphaproteobacteria</taxon>
        <taxon>Acetobacterales</taxon>
        <taxon>Acetobacteraceae</taxon>
        <taxon>Gluconacetobacter</taxon>
    </lineage>
</organism>
<dbReference type="PANTHER" id="PTHR41313">
    <property type="entry name" value="ADENINE-SPECIFIC METHYLTRANSFERASE"/>
    <property type="match status" value="1"/>
</dbReference>
<protein>
    <submittedName>
        <fullName evidence="2">Lactate dehydrogenase</fullName>
    </submittedName>
</protein>
<evidence type="ECO:0000256" key="1">
    <source>
        <dbReference type="SAM" id="Coils"/>
    </source>
</evidence>
<name>A0A7W4K3Z6_9PROT</name>
<comment type="caution">
    <text evidence="2">The sequence shown here is derived from an EMBL/GenBank/DDBJ whole genome shotgun (WGS) entry which is preliminary data.</text>
</comment>
<dbReference type="AlphaFoldDB" id="A0A7W4K3Z6"/>
<evidence type="ECO:0000313" key="3">
    <source>
        <dbReference type="Proteomes" id="UP000530320"/>
    </source>
</evidence>
<proteinExistence type="predicted"/>
<feature type="coiled-coil region" evidence="1">
    <location>
        <begin position="70"/>
        <end position="115"/>
    </location>
</feature>
<dbReference type="SUPFAM" id="SSF52540">
    <property type="entry name" value="P-loop containing nucleoside triphosphate hydrolases"/>
    <property type="match status" value="1"/>
</dbReference>
<dbReference type="Proteomes" id="UP000530320">
    <property type="component" value="Unassembled WGS sequence"/>
</dbReference>
<keyword evidence="1" id="KW-0175">Coiled coil</keyword>
<evidence type="ECO:0000313" key="2">
    <source>
        <dbReference type="EMBL" id="MBB2199966.1"/>
    </source>
</evidence>
<gene>
    <name evidence="2" type="ORF">HLH44_21590</name>
</gene>
<accession>A0A7W4K3Z6</accession>